<dbReference type="Gene3D" id="3.20.20.100">
    <property type="entry name" value="NADP-dependent oxidoreductase domain"/>
    <property type="match status" value="1"/>
</dbReference>
<dbReference type="PANTHER" id="PTHR43364">
    <property type="entry name" value="NADH-SPECIFIC METHYLGLYOXAL REDUCTASE-RELATED"/>
    <property type="match status" value="1"/>
</dbReference>
<accession>A0A9W6RLG0</accession>
<organism evidence="3 4">
    <name type="scientific">Actinoallomurus iriomotensis</name>
    <dbReference type="NCBI Taxonomy" id="478107"/>
    <lineage>
        <taxon>Bacteria</taxon>
        <taxon>Bacillati</taxon>
        <taxon>Actinomycetota</taxon>
        <taxon>Actinomycetes</taxon>
        <taxon>Streptosporangiales</taxon>
        <taxon>Thermomonosporaceae</taxon>
        <taxon>Actinoallomurus</taxon>
    </lineage>
</organism>
<dbReference type="InterPro" id="IPR050523">
    <property type="entry name" value="AKR_Detox_Biosynth"/>
</dbReference>
<evidence type="ECO:0000313" key="3">
    <source>
        <dbReference type="EMBL" id="GLY76197.1"/>
    </source>
</evidence>
<dbReference type="AlphaFoldDB" id="A0A9W6RLG0"/>
<protein>
    <submittedName>
        <fullName evidence="3">Oxidoreductase</fullName>
    </submittedName>
</protein>
<keyword evidence="1" id="KW-0560">Oxidoreductase</keyword>
<feature type="domain" description="NADP-dependent oxidoreductase" evidence="2">
    <location>
        <begin position="15"/>
        <end position="312"/>
    </location>
</feature>
<dbReference type="InterPro" id="IPR036812">
    <property type="entry name" value="NAD(P)_OxRdtase_dom_sf"/>
</dbReference>
<dbReference type="PANTHER" id="PTHR43364:SF5">
    <property type="entry name" value="REDUCTASE"/>
    <property type="match status" value="1"/>
</dbReference>
<evidence type="ECO:0000313" key="4">
    <source>
        <dbReference type="Proteomes" id="UP001165135"/>
    </source>
</evidence>
<dbReference type="FunFam" id="3.20.20.100:FF:000004">
    <property type="entry name" value="Oxidoreductase, aldo/keto reductase"/>
    <property type="match status" value="1"/>
</dbReference>
<evidence type="ECO:0000259" key="2">
    <source>
        <dbReference type="Pfam" id="PF00248"/>
    </source>
</evidence>
<sequence length="330" mass="36270">MEYTRLGRSGLSVSRLVLGTMNFGSRTSEEDSHAIMDRAHEHGINFFDTANVYGEPQGEGATEQILGRWFAHGGGRRDRTVLATKVYLPMGDRPGDSGLSALHIRRACEASLERLQTDHIDLYQMHHIDRSTPWDEIWEAFSVLRQQGKVLYFGSSNFAGWHIAQAQEAARSRHFLGLVSEQSIYNLMSRWVELEVLPAARAYGLGVIPYSPLHGGVLSGVLRKQREGVAARSGSGLWAAAFAERRESVEAYEKLCAEIGEDPAHVGLAWLLAQDGVTGPIVGPRTVEQLDGSLRALRITLDDGTLAKLDELFPPPAPNGAKPAPEAYAW</sequence>
<proteinExistence type="predicted"/>
<dbReference type="EMBL" id="BSTJ01000005">
    <property type="protein sequence ID" value="GLY76197.1"/>
    <property type="molecule type" value="Genomic_DNA"/>
</dbReference>
<name>A0A9W6RLG0_9ACTN</name>
<comment type="caution">
    <text evidence="3">The sequence shown here is derived from an EMBL/GenBank/DDBJ whole genome shotgun (WGS) entry which is preliminary data.</text>
</comment>
<dbReference type="InterPro" id="IPR023210">
    <property type="entry name" value="NADP_OxRdtase_dom"/>
</dbReference>
<dbReference type="CDD" id="cd19087">
    <property type="entry name" value="AKR_AKR12A1_B1_C1"/>
    <property type="match status" value="1"/>
</dbReference>
<dbReference type="Pfam" id="PF00248">
    <property type="entry name" value="Aldo_ket_red"/>
    <property type="match status" value="1"/>
</dbReference>
<dbReference type="RefSeq" id="WP_285624291.1">
    <property type="nucleotide sequence ID" value="NZ_BSTJ01000005.1"/>
</dbReference>
<reference evidence="3" key="1">
    <citation type="submission" date="2023-03" db="EMBL/GenBank/DDBJ databases">
        <title>Actinoallomurus iriomotensis NBRC 103681.</title>
        <authorList>
            <person name="Ichikawa N."/>
            <person name="Sato H."/>
            <person name="Tonouchi N."/>
        </authorList>
    </citation>
    <scope>NUCLEOTIDE SEQUENCE</scope>
    <source>
        <strain evidence="3">NBRC 103681</strain>
    </source>
</reference>
<dbReference type="Proteomes" id="UP001165135">
    <property type="component" value="Unassembled WGS sequence"/>
</dbReference>
<dbReference type="GO" id="GO:0016491">
    <property type="term" value="F:oxidoreductase activity"/>
    <property type="evidence" value="ECO:0007669"/>
    <property type="project" value="UniProtKB-KW"/>
</dbReference>
<dbReference type="SUPFAM" id="SSF51430">
    <property type="entry name" value="NAD(P)-linked oxidoreductase"/>
    <property type="match status" value="1"/>
</dbReference>
<evidence type="ECO:0000256" key="1">
    <source>
        <dbReference type="ARBA" id="ARBA00023002"/>
    </source>
</evidence>
<gene>
    <name evidence="3" type="ORF">Airi01_044640</name>
</gene>
<dbReference type="GO" id="GO:0005829">
    <property type="term" value="C:cytosol"/>
    <property type="evidence" value="ECO:0007669"/>
    <property type="project" value="UniProtKB-ARBA"/>
</dbReference>